<organism evidence="2 3">
    <name type="scientific">Sphingomonas hengshuiensis</name>
    <dbReference type="NCBI Taxonomy" id="1609977"/>
    <lineage>
        <taxon>Bacteria</taxon>
        <taxon>Pseudomonadati</taxon>
        <taxon>Pseudomonadota</taxon>
        <taxon>Alphaproteobacteria</taxon>
        <taxon>Sphingomonadales</taxon>
        <taxon>Sphingomonadaceae</taxon>
        <taxon>Sphingomonas</taxon>
    </lineage>
</organism>
<feature type="region of interest" description="Disordered" evidence="1">
    <location>
        <begin position="1"/>
        <end position="72"/>
    </location>
</feature>
<dbReference type="AlphaFoldDB" id="A0A2W4ZJD1"/>
<proteinExistence type="predicted"/>
<sequence>MTDRDRSAHPDSAPQDDTDRRSDIERAVDTTTGDVERAGTDSGATSPTEPTVSPDSAGGSGGVVRNQEGDGQ</sequence>
<feature type="compositionally biased region" description="Basic and acidic residues" evidence="1">
    <location>
        <begin position="17"/>
        <end position="39"/>
    </location>
</feature>
<feature type="compositionally biased region" description="Polar residues" evidence="1">
    <location>
        <begin position="42"/>
        <end position="54"/>
    </location>
</feature>
<comment type="caution">
    <text evidence="2">The sequence shown here is derived from an EMBL/GenBank/DDBJ whole genome shotgun (WGS) entry which is preliminary data.</text>
</comment>
<evidence type="ECO:0000256" key="1">
    <source>
        <dbReference type="SAM" id="MobiDB-lite"/>
    </source>
</evidence>
<protein>
    <submittedName>
        <fullName evidence="2">Uncharacterized protein</fullName>
    </submittedName>
</protein>
<dbReference type="Proteomes" id="UP000248614">
    <property type="component" value="Unassembled WGS sequence"/>
</dbReference>
<dbReference type="EMBL" id="QFNF01000004">
    <property type="protein sequence ID" value="PZO80169.1"/>
    <property type="molecule type" value="Genomic_DNA"/>
</dbReference>
<name>A0A2W4ZJD1_9SPHN</name>
<evidence type="ECO:0000313" key="2">
    <source>
        <dbReference type="EMBL" id="PZO80169.1"/>
    </source>
</evidence>
<evidence type="ECO:0000313" key="3">
    <source>
        <dbReference type="Proteomes" id="UP000248614"/>
    </source>
</evidence>
<gene>
    <name evidence="2" type="ORF">DI632_02885</name>
</gene>
<accession>A0A2W4ZJD1</accession>
<reference evidence="2 3" key="1">
    <citation type="submission" date="2017-08" db="EMBL/GenBank/DDBJ databases">
        <title>Infants hospitalized years apart are colonized by the same room-sourced microbial strains.</title>
        <authorList>
            <person name="Brooks B."/>
            <person name="Olm M.R."/>
            <person name="Firek B.A."/>
            <person name="Baker R."/>
            <person name="Thomas B.C."/>
            <person name="Morowitz M.J."/>
            <person name="Banfield J.F."/>
        </authorList>
    </citation>
    <scope>NUCLEOTIDE SEQUENCE [LARGE SCALE GENOMIC DNA]</scope>
    <source>
        <strain evidence="2">S2_018_000_R3_110</strain>
    </source>
</reference>